<evidence type="ECO:0000256" key="1">
    <source>
        <dbReference type="ARBA" id="ARBA00003686"/>
    </source>
</evidence>
<evidence type="ECO:0000313" key="9">
    <source>
        <dbReference type="Proteomes" id="UP000539175"/>
    </source>
</evidence>
<organism evidence="8 9">
    <name type="scientific">Nitrospirillum iridis</name>
    <dbReference type="NCBI Taxonomy" id="765888"/>
    <lineage>
        <taxon>Bacteria</taxon>
        <taxon>Pseudomonadati</taxon>
        <taxon>Pseudomonadota</taxon>
        <taxon>Alphaproteobacteria</taxon>
        <taxon>Rhodospirillales</taxon>
        <taxon>Azospirillaceae</taxon>
        <taxon>Nitrospirillum</taxon>
    </lineage>
</organism>
<reference evidence="8 9" key="1">
    <citation type="submission" date="2020-08" db="EMBL/GenBank/DDBJ databases">
        <title>Genomic Encyclopedia of Type Strains, Phase IV (KMG-IV): sequencing the most valuable type-strain genomes for metagenomic binning, comparative biology and taxonomic classification.</title>
        <authorList>
            <person name="Goeker M."/>
        </authorList>
    </citation>
    <scope>NUCLEOTIDE SEQUENCE [LARGE SCALE GENOMIC DNA]</scope>
    <source>
        <strain evidence="8 9">DSM 22198</strain>
    </source>
</reference>
<protein>
    <recommendedName>
        <fullName evidence="5 7">Small ribosomal subunit protein uS14</fullName>
    </recommendedName>
</protein>
<evidence type="ECO:0000256" key="6">
    <source>
        <dbReference type="ARBA" id="ARBA00047110"/>
    </source>
</evidence>
<evidence type="ECO:0000313" key="8">
    <source>
        <dbReference type="EMBL" id="MBB6250007.1"/>
    </source>
</evidence>
<evidence type="ECO:0000256" key="7">
    <source>
        <dbReference type="HAMAP-Rule" id="MF_00537"/>
    </source>
</evidence>
<dbReference type="AlphaFoldDB" id="A0A7X0AUN9"/>
<dbReference type="Pfam" id="PF00253">
    <property type="entry name" value="Ribosomal_S14"/>
    <property type="match status" value="1"/>
</dbReference>
<dbReference type="PANTHER" id="PTHR19836">
    <property type="entry name" value="30S RIBOSOMAL PROTEIN S14"/>
    <property type="match status" value="1"/>
</dbReference>
<proteinExistence type="inferred from homology"/>
<comment type="function">
    <text evidence="1 7">Binds 16S rRNA, required for the assembly of 30S particles and may also be responsible for determining the conformation of the 16S rRNA at the A site.</text>
</comment>
<comment type="subunit">
    <text evidence="6 7">Part of the 30S ribosomal subunit. Contacts proteins S3 and S10.</text>
</comment>
<dbReference type="PROSITE" id="PS00527">
    <property type="entry name" value="RIBOSOMAL_S14"/>
    <property type="match status" value="1"/>
</dbReference>
<dbReference type="RefSeq" id="WP_184797149.1">
    <property type="nucleotide sequence ID" value="NZ_JACIIZ010000001.1"/>
</dbReference>
<keyword evidence="7" id="KW-0694">RNA-binding</keyword>
<comment type="caution">
    <text evidence="8">The sequence shown here is derived from an EMBL/GenBank/DDBJ whole genome shotgun (WGS) entry which is preliminary data.</text>
</comment>
<evidence type="ECO:0000256" key="5">
    <source>
        <dbReference type="ARBA" id="ARBA00035167"/>
    </source>
</evidence>
<dbReference type="GO" id="GO:0015935">
    <property type="term" value="C:small ribosomal subunit"/>
    <property type="evidence" value="ECO:0007669"/>
    <property type="project" value="TreeGrafter"/>
</dbReference>
<dbReference type="PANTHER" id="PTHR19836:SF19">
    <property type="entry name" value="SMALL RIBOSOMAL SUBUNIT PROTEIN US14M"/>
    <property type="match status" value="1"/>
</dbReference>
<dbReference type="GO" id="GO:0006412">
    <property type="term" value="P:translation"/>
    <property type="evidence" value="ECO:0007669"/>
    <property type="project" value="UniProtKB-UniRule"/>
</dbReference>
<accession>A0A7X0AUN9</accession>
<keyword evidence="7" id="KW-0699">rRNA-binding</keyword>
<sequence>MAKTSSVEKNKRRARLAKQYAGKRNALKAIASDRTLPPEERFAARLKLAELPRNSSPTRIRNRCELSGRPRAFYRKFKLSRIALRDLASTGQIPGMTKSSW</sequence>
<dbReference type="GO" id="GO:0005737">
    <property type="term" value="C:cytoplasm"/>
    <property type="evidence" value="ECO:0007669"/>
    <property type="project" value="UniProtKB-ARBA"/>
</dbReference>
<dbReference type="Proteomes" id="UP000539175">
    <property type="component" value="Unassembled WGS sequence"/>
</dbReference>
<comment type="similarity">
    <text evidence="2 7">Belongs to the universal ribosomal protein uS14 family.</text>
</comment>
<evidence type="ECO:0000256" key="3">
    <source>
        <dbReference type="ARBA" id="ARBA00022980"/>
    </source>
</evidence>
<dbReference type="EMBL" id="JACIIZ010000001">
    <property type="protein sequence ID" value="MBB6250007.1"/>
    <property type="molecule type" value="Genomic_DNA"/>
</dbReference>
<dbReference type="GO" id="GO:0003735">
    <property type="term" value="F:structural constituent of ribosome"/>
    <property type="evidence" value="ECO:0007669"/>
    <property type="project" value="InterPro"/>
</dbReference>
<keyword evidence="4 7" id="KW-0687">Ribonucleoprotein</keyword>
<dbReference type="SUPFAM" id="SSF57716">
    <property type="entry name" value="Glucocorticoid receptor-like (DNA-binding domain)"/>
    <property type="match status" value="1"/>
</dbReference>
<dbReference type="InterPro" id="IPR001209">
    <property type="entry name" value="Ribosomal_uS14"/>
</dbReference>
<evidence type="ECO:0000256" key="2">
    <source>
        <dbReference type="ARBA" id="ARBA00009083"/>
    </source>
</evidence>
<dbReference type="InterPro" id="IPR018271">
    <property type="entry name" value="Ribosomal_uS14_CS"/>
</dbReference>
<dbReference type="GO" id="GO:0019843">
    <property type="term" value="F:rRNA binding"/>
    <property type="evidence" value="ECO:0007669"/>
    <property type="project" value="UniProtKB-UniRule"/>
</dbReference>
<dbReference type="HAMAP" id="MF_00537">
    <property type="entry name" value="Ribosomal_uS14_1"/>
    <property type="match status" value="1"/>
</dbReference>
<dbReference type="FunFam" id="1.10.287.1480:FF:000001">
    <property type="entry name" value="30S ribosomal protein S14"/>
    <property type="match status" value="1"/>
</dbReference>
<dbReference type="Gene3D" id="1.10.287.1480">
    <property type="match status" value="1"/>
</dbReference>
<dbReference type="InterPro" id="IPR023036">
    <property type="entry name" value="Ribosomal_uS14_bac/plastid"/>
</dbReference>
<dbReference type="NCBIfam" id="NF006477">
    <property type="entry name" value="PRK08881.1"/>
    <property type="match status" value="1"/>
</dbReference>
<evidence type="ECO:0000256" key="4">
    <source>
        <dbReference type="ARBA" id="ARBA00023274"/>
    </source>
</evidence>
<gene>
    <name evidence="7" type="primary">rpsN</name>
    <name evidence="8" type="ORF">FHS74_000540</name>
</gene>
<name>A0A7X0AUN9_9PROT</name>
<keyword evidence="3 7" id="KW-0689">Ribosomal protein</keyword>
<keyword evidence="9" id="KW-1185">Reference proteome</keyword>